<dbReference type="PANTHER" id="PTHR45784">
    <property type="entry name" value="C-TYPE LECTIN DOMAIN FAMILY 20 MEMBER A-RELATED"/>
    <property type="match status" value="1"/>
</dbReference>
<reference evidence="3" key="2">
    <citation type="submission" date="2025-09" db="UniProtKB">
        <authorList>
            <consortium name="Ensembl"/>
        </authorList>
    </citation>
    <scope>IDENTIFICATION</scope>
</reference>
<evidence type="ECO:0000313" key="3">
    <source>
        <dbReference type="Ensembl" id="ENSSLDP00000011062.1"/>
    </source>
</evidence>
<evidence type="ECO:0000313" key="4">
    <source>
        <dbReference type="Proteomes" id="UP000261360"/>
    </source>
</evidence>
<reference evidence="3" key="1">
    <citation type="submission" date="2025-08" db="UniProtKB">
        <authorList>
            <consortium name="Ensembl"/>
        </authorList>
    </citation>
    <scope>IDENTIFICATION</scope>
</reference>
<sequence length="152" mass="17549">YQVSLHVFVCICICYLNLFVKMVAVVLLTYLPTTSTDRYIFINQTKTWPQARAYCRLHHTDLTSVRNDTENGLIQQVVPGGQRAWIGLRRDTWRWWRSSKSSFRNWAAGHPLATTGNCAASVINATHLGKWVENHCDQKRHFMCDNSELFSS</sequence>
<feature type="domain" description="C-type lectin" evidence="2">
    <location>
        <begin position="39"/>
        <end position="145"/>
    </location>
</feature>
<evidence type="ECO:0000259" key="2">
    <source>
        <dbReference type="PROSITE" id="PS50041"/>
    </source>
</evidence>
<protein>
    <recommendedName>
        <fullName evidence="2">C-type lectin domain-containing protein</fullName>
    </recommendedName>
</protein>
<name>A0A3B4X5P4_SERLL</name>
<dbReference type="AlphaFoldDB" id="A0A3B4X5P4"/>
<feature type="transmembrane region" description="Helical" evidence="1">
    <location>
        <begin position="6"/>
        <end position="31"/>
    </location>
</feature>
<proteinExistence type="predicted"/>
<keyword evidence="1" id="KW-1133">Transmembrane helix</keyword>
<dbReference type="PROSITE" id="PS50041">
    <property type="entry name" value="C_TYPE_LECTIN_2"/>
    <property type="match status" value="1"/>
</dbReference>
<dbReference type="SMART" id="SM00034">
    <property type="entry name" value="CLECT"/>
    <property type="match status" value="1"/>
</dbReference>
<dbReference type="InterPro" id="IPR016186">
    <property type="entry name" value="C-type_lectin-like/link_sf"/>
</dbReference>
<dbReference type="GeneTree" id="ENSGT00940000177380"/>
<keyword evidence="4" id="KW-1185">Reference proteome</keyword>
<dbReference type="InterPro" id="IPR016187">
    <property type="entry name" value="CTDL_fold"/>
</dbReference>
<dbReference type="SUPFAM" id="SSF56436">
    <property type="entry name" value="C-type lectin-like"/>
    <property type="match status" value="1"/>
</dbReference>
<dbReference type="Pfam" id="PF00059">
    <property type="entry name" value="Lectin_C"/>
    <property type="match status" value="1"/>
</dbReference>
<keyword evidence="1" id="KW-0472">Membrane</keyword>
<dbReference type="InterPro" id="IPR001304">
    <property type="entry name" value="C-type_lectin-like"/>
</dbReference>
<dbReference type="Gene3D" id="3.10.100.10">
    <property type="entry name" value="Mannose-Binding Protein A, subunit A"/>
    <property type="match status" value="1"/>
</dbReference>
<evidence type="ECO:0000256" key="1">
    <source>
        <dbReference type="SAM" id="Phobius"/>
    </source>
</evidence>
<organism evidence="3 4">
    <name type="scientific">Seriola lalandi dorsalis</name>
    <dbReference type="NCBI Taxonomy" id="1841481"/>
    <lineage>
        <taxon>Eukaryota</taxon>
        <taxon>Metazoa</taxon>
        <taxon>Chordata</taxon>
        <taxon>Craniata</taxon>
        <taxon>Vertebrata</taxon>
        <taxon>Euteleostomi</taxon>
        <taxon>Actinopterygii</taxon>
        <taxon>Neopterygii</taxon>
        <taxon>Teleostei</taxon>
        <taxon>Neoteleostei</taxon>
        <taxon>Acanthomorphata</taxon>
        <taxon>Carangaria</taxon>
        <taxon>Carangiformes</taxon>
        <taxon>Carangidae</taxon>
        <taxon>Seriola</taxon>
    </lineage>
</organism>
<accession>A0A3B4X5P4</accession>
<dbReference type="Ensembl" id="ENSSLDT00000011464.1">
    <property type="protein sequence ID" value="ENSSLDP00000011062.1"/>
    <property type="gene ID" value="ENSSLDG00000008805.1"/>
</dbReference>
<dbReference type="Proteomes" id="UP000261360">
    <property type="component" value="Unplaced"/>
</dbReference>
<keyword evidence="1" id="KW-0812">Transmembrane</keyword>
<dbReference type="PANTHER" id="PTHR45784:SF3">
    <property type="entry name" value="C-TYPE LECTIN DOMAIN FAMILY 4 MEMBER K-LIKE-RELATED"/>
    <property type="match status" value="1"/>
</dbReference>